<reference evidence="2" key="1">
    <citation type="submission" date="2021-02" db="EMBL/GenBank/DDBJ databases">
        <title>Infant gut strain persistence is associated with maternal origin, phylogeny, and functional potential including surface adhesion and iron acquisition.</title>
        <authorList>
            <person name="Lou Y.C."/>
        </authorList>
    </citation>
    <scope>NUCLEOTIDE SEQUENCE</scope>
    <source>
        <strain evidence="2">L3_106_000M1_dasL3_106_000M1_concoct_15</strain>
    </source>
</reference>
<feature type="compositionally biased region" description="Basic and acidic residues" evidence="1">
    <location>
        <begin position="37"/>
        <end position="50"/>
    </location>
</feature>
<evidence type="ECO:0000313" key="3">
    <source>
        <dbReference type="Proteomes" id="UP000754226"/>
    </source>
</evidence>
<protein>
    <submittedName>
        <fullName evidence="2">Uncharacterized protein</fullName>
    </submittedName>
</protein>
<dbReference type="PROSITE" id="PS51257">
    <property type="entry name" value="PROKAR_LIPOPROTEIN"/>
    <property type="match status" value="1"/>
</dbReference>
<accession>A0A943I2J3</accession>
<evidence type="ECO:0000256" key="1">
    <source>
        <dbReference type="SAM" id="MobiDB-lite"/>
    </source>
</evidence>
<name>A0A943I2J3_9FIRM</name>
<organism evidence="2 3">
    <name type="scientific">Acidaminococcus intestini</name>
    <dbReference type="NCBI Taxonomy" id="187327"/>
    <lineage>
        <taxon>Bacteria</taxon>
        <taxon>Bacillati</taxon>
        <taxon>Bacillota</taxon>
        <taxon>Negativicutes</taxon>
        <taxon>Acidaminococcales</taxon>
        <taxon>Acidaminococcaceae</taxon>
        <taxon>Acidaminococcus</taxon>
    </lineage>
</organism>
<evidence type="ECO:0000313" key="2">
    <source>
        <dbReference type="EMBL" id="MBS5519964.1"/>
    </source>
</evidence>
<comment type="caution">
    <text evidence="2">The sequence shown here is derived from an EMBL/GenBank/DDBJ whole genome shotgun (WGS) entry which is preliminary data.</text>
</comment>
<proteinExistence type="predicted"/>
<dbReference type="EMBL" id="JAGZCZ010000006">
    <property type="protein sequence ID" value="MBS5519964.1"/>
    <property type="molecule type" value="Genomic_DNA"/>
</dbReference>
<sequence>MKGSAFLSLILAVLLTAGCGGEKKDQKTPDVVPAENTQRETKTTTTGENDHGARIEFVTREHKMERVLFSGGYLRSLPEESPTTIVREVPQGSEGMIYGKRVLGNKEWAKVTTRDGVTGWYTIPETALKAGQQATLEETSKVHRSTYPQITGGVASDVALAINREIGRYLDVYRFVTGPVGSDLSCHVTYNRRDILSFYFFGPPIRYRAYSVKSINDGSNWKEVERYAFVSPLWGGADPRIMTSAVTDIQYAMTFDLASGRRLTLVDFIGKENLAKARALVEAIGSDAALEEDNFYVDDKGQLFLFAGRTQPQPGREALNLSRLVVREY</sequence>
<gene>
    <name evidence="2" type="ORF">KHX13_06510</name>
</gene>
<dbReference type="AlphaFoldDB" id="A0A943I2J3"/>
<dbReference type="Proteomes" id="UP000754226">
    <property type="component" value="Unassembled WGS sequence"/>
</dbReference>
<feature type="region of interest" description="Disordered" evidence="1">
    <location>
        <begin position="21"/>
        <end position="50"/>
    </location>
</feature>